<sequence>MLLLTDPVVSHELRRVARRLVMDQRQSRSGNTKGRLPSSPSLFVILPVTSSIVTSASGETDRSIDGSRRRNRTKTAKENDMRLFFLCDYGDHVEAPIRLHICGAEAPQSSPSTVDTSEQHLDPKVALAAADLYTDGFSSSDFKESNPFDAGLPLRDPTDFLTRNAIPMLALLIALQESNDLHVPGTVTVSSDTAARIRASIRLLATLVHSVLLEFRERPTSIDCDPPEPNTAYLRLQESDILDGAGIASNGDTSRMNGTIQQAGAALHRPRGITHGDDALGLCQVHHKMFIAAPQEERLRLFVEDLRGTWIPAEKSVKIQLPSREDARIFYGLLCDYHCVVQLKIRLAWHDHGNGDRMSGVIEQDIWELCEAIHKSNVQDLVLNCGAGCDSMADQNASKSPVLAQPKLGFRPMLGMICKTNLKALMVEGFDGDIFPGGASIIRRGLANSFSLQQFRESHEMVVPENIALRRLTFREWTFNPDVSGAISVIKCCPVLEELEIPTLVLYDVFFGVQNATINFGNITRLIINEYSGDSVDVTLWRLEGGQPAIRKVQRRGSKPPSLFIQGILGLENWTISKCPRLWEHPEAMHNVIHNNIGSLKSMALTCETAFLATLWPFIVHELTEAEMVAMAAALECGEGADEVEPDHTVQLRMRDTKGHSLESLCSPRFEQTKLELISYDESFRPHLQPLSQVAATLSIGDGFSTAEELELLLEHAATEGLWFHELAWFHTTQMKDDARFMAALQMLVRRPEVLKLTIRIDGGKGVLRSGGIGPGRAMPLPMEQIKTLLQCWNRLTGMSLGREYSRWMQEVATQMDHPFRETLILPTGAGELTFASEHVVKIGAPRARTSVFKSGTPPGPNISGPVIYALSCRCI</sequence>
<accession>A0A9P6RVP0</accession>
<protein>
    <submittedName>
        <fullName evidence="1">Uncharacterized protein</fullName>
    </submittedName>
</protein>
<gene>
    <name evidence="1" type="ORF">BGZ99_007808</name>
</gene>
<organism evidence="1 2">
    <name type="scientific">Dissophora globulifera</name>
    <dbReference type="NCBI Taxonomy" id="979702"/>
    <lineage>
        <taxon>Eukaryota</taxon>
        <taxon>Fungi</taxon>
        <taxon>Fungi incertae sedis</taxon>
        <taxon>Mucoromycota</taxon>
        <taxon>Mortierellomycotina</taxon>
        <taxon>Mortierellomycetes</taxon>
        <taxon>Mortierellales</taxon>
        <taxon>Mortierellaceae</taxon>
        <taxon>Dissophora</taxon>
    </lineage>
</organism>
<keyword evidence="2" id="KW-1185">Reference proteome</keyword>
<proteinExistence type="predicted"/>
<evidence type="ECO:0000313" key="2">
    <source>
        <dbReference type="Proteomes" id="UP000738325"/>
    </source>
</evidence>
<name>A0A9P6RVP0_9FUNG</name>
<reference evidence="1" key="1">
    <citation type="journal article" date="2020" name="Fungal Divers.">
        <title>Resolving the Mortierellaceae phylogeny through synthesis of multi-gene phylogenetics and phylogenomics.</title>
        <authorList>
            <person name="Vandepol N."/>
            <person name="Liber J."/>
            <person name="Desiro A."/>
            <person name="Na H."/>
            <person name="Kennedy M."/>
            <person name="Barry K."/>
            <person name="Grigoriev I.V."/>
            <person name="Miller A.N."/>
            <person name="O'Donnell K."/>
            <person name="Stajich J.E."/>
            <person name="Bonito G."/>
        </authorList>
    </citation>
    <scope>NUCLEOTIDE SEQUENCE</scope>
    <source>
        <strain evidence="1">REB-010B</strain>
    </source>
</reference>
<comment type="caution">
    <text evidence="1">The sequence shown here is derived from an EMBL/GenBank/DDBJ whole genome shotgun (WGS) entry which is preliminary data.</text>
</comment>
<dbReference type="EMBL" id="JAAAIP010000058">
    <property type="protein sequence ID" value="KAG0327338.1"/>
    <property type="molecule type" value="Genomic_DNA"/>
</dbReference>
<evidence type="ECO:0000313" key="1">
    <source>
        <dbReference type="EMBL" id="KAG0327338.1"/>
    </source>
</evidence>
<dbReference type="AlphaFoldDB" id="A0A9P6RVP0"/>
<dbReference type="Proteomes" id="UP000738325">
    <property type="component" value="Unassembled WGS sequence"/>
</dbReference>
<dbReference type="OrthoDB" id="2418711at2759"/>